<reference evidence="10" key="1">
    <citation type="submission" date="2023-02" db="EMBL/GenBank/DDBJ databases">
        <title>Genome of toxic invasive species Heracleum sosnowskyi carries increased number of genes despite the absence of recent whole-genome duplications.</title>
        <authorList>
            <person name="Schelkunov M."/>
            <person name="Shtratnikova V."/>
            <person name="Makarenko M."/>
            <person name="Klepikova A."/>
            <person name="Omelchenko D."/>
            <person name="Novikova G."/>
            <person name="Obukhova E."/>
            <person name="Bogdanov V."/>
            <person name="Penin A."/>
            <person name="Logacheva M."/>
        </authorList>
    </citation>
    <scope>NUCLEOTIDE SEQUENCE</scope>
    <source>
        <strain evidence="10">Hsosn_3</strain>
        <tissue evidence="10">Leaf</tissue>
    </source>
</reference>
<dbReference type="PANTHER" id="PTHR12802">
    <property type="entry name" value="SWI/SNF COMPLEX-RELATED"/>
    <property type="match status" value="1"/>
</dbReference>
<evidence type="ECO:0000256" key="4">
    <source>
        <dbReference type="ARBA" id="ARBA00023163"/>
    </source>
</evidence>
<dbReference type="Pfam" id="PF04433">
    <property type="entry name" value="SWIRM"/>
    <property type="match status" value="1"/>
</dbReference>
<dbReference type="GO" id="GO:0003677">
    <property type="term" value="F:DNA binding"/>
    <property type="evidence" value="ECO:0007669"/>
    <property type="project" value="UniProtKB-KW"/>
</dbReference>
<dbReference type="InterPro" id="IPR009057">
    <property type="entry name" value="Homeodomain-like_sf"/>
</dbReference>
<sequence length="562" mass="62687">MEGGNSQSQDPNFKELYTIPSDSRWFSWDDIHQVERYSLKEFFDASSITRTPKIYKEYRDFIISKYREDPNRRLTFSEVRKALVGDISLIHKVFVFLESWNLINFNAPKREDDDDDDDDYVGGEDKWNVRVEEGAPYGVKVVANPNSLKPVLPPPVSVSGGGIGGIVSPLASFKDRYGELVKKKLVCGNCKGSCESGCYEYSKDRNFLICLECFKSENYGEKKAAGDFKFQDCTVRNGNFESAWSEAETLLLLESVLKYGDDWEVVAQHVQTKSKLDCISKLIQLPFGELMFGAGNGKPRLWDTGDSISSVNQVNLDSRESSEITKTVKAPVSDASDDLNNENEQNGNAEDVTPPQKRLCTVRVSDSSNSLMKQVSRLSMMVGPHITSSASEAAVAALCYENLCPREIFEVNDDGSHKFGLSQHDRHRASPAKDSDMEERQASDVQDTSLTNTIPVALRMRAATATALGAAAARAKLLADQEDRVVEHQVATIIEMQVKKLQCKMRCIEDLELIMETEHGQMKKLVKSLLSKRMNVLKKIFSAGISRWGDRASVTAHAPSVP</sequence>
<reference evidence="10" key="2">
    <citation type="submission" date="2023-05" db="EMBL/GenBank/DDBJ databases">
        <authorList>
            <person name="Schelkunov M.I."/>
        </authorList>
    </citation>
    <scope>NUCLEOTIDE SEQUENCE</scope>
    <source>
        <strain evidence="10">Hsosn_3</strain>
        <tissue evidence="10">Leaf</tissue>
    </source>
</reference>
<dbReference type="InterPro" id="IPR001005">
    <property type="entry name" value="SANT/Myb"/>
</dbReference>
<dbReference type="InterPro" id="IPR007526">
    <property type="entry name" value="SWIRM"/>
</dbReference>
<evidence type="ECO:0000259" key="7">
    <source>
        <dbReference type="PROSITE" id="PS50090"/>
    </source>
</evidence>
<dbReference type="PANTHER" id="PTHR12802:SF140">
    <property type="entry name" value="SWI_SNF COMPLEX SUBUNIT SWI3A"/>
    <property type="match status" value="1"/>
</dbReference>
<dbReference type="FunFam" id="1.10.10.10:FF:000020">
    <property type="entry name" value="SWI/SNF complex subunit SMARCC2 isoform c"/>
    <property type="match status" value="1"/>
</dbReference>
<dbReference type="PROSITE" id="PS50090">
    <property type="entry name" value="MYB_LIKE"/>
    <property type="match status" value="1"/>
</dbReference>
<dbReference type="InterPro" id="IPR017884">
    <property type="entry name" value="SANT_dom"/>
</dbReference>
<keyword evidence="4" id="KW-0804">Transcription</keyword>
<name>A0AAD8I184_9APIA</name>
<dbReference type="Gene3D" id="1.10.10.10">
    <property type="entry name" value="Winged helix-like DNA-binding domain superfamily/Winged helix DNA-binding domain"/>
    <property type="match status" value="1"/>
</dbReference>
<accession>A0AAD8I184</accession>
<dbReference type="InterPro" id="IPR032451">
    <property type="entry name" value="SMARCC_C"/>
</dbReference>
<gene>
    <name evidence="10" type="ORF">POM88_032286</name>
</gene>
<dbReference type="Proteomes" id="UP001237642">
    <property type="component" value="Unassembled WGS sequence"/>
</dbReference>
<keyword evidence="3" id="KW-0238">DNA-binding</keyword>
<feature type="domain" description="Myb-like" evidence="7">
    <location>
        <begin position="236"/>
        <end position="278"/>
    </location>
</feature>
<dbReference type="PROSITE" id="PS50934">
    <property type="entry name" value="SWIRM"/>
    <property type="match status" value="1"/>
</dbReference>
<evidence type="ECO:0000256" key="1">
    <source>
        <dbReference type="ARBA" id="ARBA00022473"/>
    </source>
</evidence>
<feature type="compositionally biased region" description="Basic and acidic residues" evidence="6">
    <location>
        <begin position="431"/>
        <end position="442"/>
    </location>
</feature>
<feature type="region of interest" description="Disordered" evidence="6">
    <location>
        <begin position="420"/>
        <end position="448"/>
    </location>
</feature>
<evidence type="ECO:0000256" key="2">
    <source>
        <dbReference type="ARBA" id="ARBA00023015"/>
    </source>
</evidence>
<evidence type="ECO:0000256" key="3">
    <source>
        <dbReference type="ARBA" id="ARBA00023125"/>
    </source>
</evidence>
<dbReference type="SMART" id="SM00717">
    <property type="entry name" value="SANT"/>
    <property type="match status" value="1"/>
</dbReference>
<keyword evidence="11" id="KW-1185">Reference proteome</keyword>
<dbReference type="AlphaFoldDB" id="A0AAD8I184"/>
<evidence type="ECO:0000259" key="8">
    <source>
        <dbReference type="PROSITE" id="PS50934"/>
    </source>
</evidence>
<feature type="region of interest" description="Disordered" evidence="6">
    <location>
        <begin position="331"/>
        <end position="354"/>
    </location>
</feature>
<evidence type="ECO:0000256" key="5">
    <source>
        <dbReference type="ARBA" id="ARBA00023242"/>
    </source>
</evidence>
<proteinExistence type="predicted"/>
<evidence type="ECO:0000256" key="6">
    <source>
        <dbReference type="SAM" id="MobiDB-lite"/>
    </source>
</evidence>
<dbReference type="CDD" id="cd00167">
    <property type="entry name" value="SANT"/>
    <property type="match status" value="1"/>
</dbReference>
<evidence type="ECO:0000313" key="10">
    <source>
        <dbReference type="EMBL" id="KAK1376093.1"/>
    </source>
</evidence>
<dbReference type="PROSITE" id="PS51293">
    <property type="entry name" value="SANT"/>
    <property type="match status" value="1"/>
</dbReference>
<keyword evidence="5" id="KW-0539">Nucleus</keyword>
<evidence type="ECO:0000313" key="11">
    <source>
        <dbReference type="Proteomes" id="UP001237642"/>
    </source>
</evidence>
<evidence type="ECO:0000259" key="9">
    <source>
        <dbReference type="PROSITE" id="PS51293"/>
    </source>
</evidence>
<keyword evidence="2" id="KW-0805">Transcription regulation</keyword>
<dbReference type="Pfam" id="PF00249">
    <property type="entry name" value="Myb_DNA-binding"/>
    <property type="match status" value="1"/>
</dbReference>
<feature type="domain" description="SANT" evidence="9">
    <location>
        <begin position="239"/>
        <end position="290"/>
    </location>
</feature>
<dbReference type="EMBL" id="JAUIZM010000007">
    <property type="protein sequence ID" value="KAK1376093.1"/>
    <property type="molecule type" value="Genomic_DNA"/>
</dbReference>
<organism evidence="10 11">
    <name type="scientific">Heracleum sosnowskyi</name>
    <dbReference type="NCBI Taxonomy" id="360622"/>
    <lineage>
        <taxon>Eukaryota</taxon>
        <taxon>Viridiplantae</taxon>
        <taxon>Streptophyta</taxon>
        <taxon>Embryophyta</taxon>
        <taxon>Tracheophyta</taxon>
        <taxon>Spermatophyta</taxon>
        <taxon>Magnoliopsida</taxon>
        <taxon>eudicotyledons</taxon>
        <taxon>Gunneridae</taxon>
        <taxon>Pentapetalae</taxon>
        <taxon>asterids</taxon>
        <taxon>campanulids</taxon>
        <taxon>Apiales</taxon>
        <taxon>Apiaceae</taxon>
        <taxon>Apioideae</taxon>
        <taxon>apioid superclade</taxon>
        <taxon>Tordylieae</taxon>
        <taxon>Tordyliinae</taxon>
        <taxon>Heracleum</taxon>
    </lineage>
</organism>
<dbReference type="Gene3D" id="1.10.10.60">
    <property type="entry name" value="Homeodomain-like"/>
    <property type="match status" value="1"/>
</dbReference>
<dbReference type="InterPro" id="IPR036388">
    <property type="entry name" value="WH-like_DNA-bd_sf"/>
</dbReference>
<keyword evidence="1" id="KW-0217">Developmental protein</keyword>
<dbReference type="GO" id="GO:0005634">
    <property type="term" value="C:nucleus"/>
    <property type="evidence" value="ECO:0007669"/>
    <property type="project" value="UniProtKB-ARBA"/>
</dbReference>
<protein>
    <submittedName>
        <fullName evidence="10">SWI/SNF complex subunit SWI3A</fullName>
    </submittedName>
</protein>
<dbReference type="SUPFAM" id="SSF46689">
    <property type="entry name" value="Homeodomain-like"/>
    <property type="match status" value="2"/>
</dbReference>
<comment type="caution">
    <text evidence="10">The sequence shown here is derived from an EMBL/GenBank/DDBJ whole genome shotgun (WGS) entry which is preliminary data.</text>
</comment>
<dbReference type="Pfam" id="PF16495">
    <property type="entry name" value="SWIRM-assoc_1"/>
    <property type="match status" value="1"/>
</dbReference>
<feature type="domain" description="SWIRM" evidence="8">
    <location>
        <begin position="17"/>
        <end position="114"/>
    </location>
</feature>